<reference evidence="2 3" key="1">
    <citation type="submission" date="2024-09" db="EMBL/GenBank/DDBJ databases">
        <authorList>
            <person name="Sun Q."/>
            <person name="Mori K."/>
        </authorList>
    </citation>
    <scope>NUCLEOTIDE SEQUENCE [LARGE SCALE GENOMIC DNA]</scope>
    <source>
        <strain evidence="2 3">CCM 3426</strain>
    </source>
</reference>
<gene>
    <name evidence="2" type="ORF">ACFFV7_32750</name>
</gene>
<protein>
    <submittedName>
        <fullName evidence="2">Uncharacterized protein</fullName>
    </submittedName>
</protein>
<proteinExistence type="predicted"/>
<dbReference type="RefSeq" id="WP_189652497.1">
    <property type="nucleotide sequence ID" value="NZ_BMRC01000028.1"/>
</dbReference>
<evidence type="ECO:0000313" key="2">
    <source>
        <dbReference type="EMBL" id="MFB9206003.1"/>
    </source>
</evidence>
<evidence type="ECO:0000256" key="1">
    <source>
        <dbReference type="SAM" id="SignalP"/>
    </source>
</evidence>
<keyword evidence="3" id="KW-1185">Reference proteome</keyword>
<accession>A0ABV5IN67</accession>
<organism evidence="2 3">
    <name type="scientific">Nonomuraea spiralis</name>
    <dbReference type="NCBI Taxonomy" id="46182"/>
    <lineage>
        <taxon>Bacteria</taxon>
        <taxon>Bacillati</taxon>
        <taxon>Actinomycetota</taxon>
        <taxon>Actinomycetes</taxon>
        <taxon>Streptosporangiales</taxon>
        <taxon>Streptosporangiaceae</taxon>
        <taxon>Nonomuraea</taxon>
    </lineage>
</organism>
<comment type="caution">
    <text evidence="2">The sequence shown here is derived from an EMBL/GenBank/DDBJ whole genome shotgun (WGS) entry which is preliminary data.</text>
</comment>
<feature type="signal peptide" evidence="1">
    <location>
        <begin position="1"/>
        <end position="17"/>
    </location>
</feature>
<keyword evidence="1" id="KW-0732">Signal</keyword>
<feature type="chain" id="PRO_5047262785" evidence="1">
    <location>
        <begin position="18"/>
        <end position="213"/>
    </location>
</feature>
<dbReference type="Proteomes" id="UP001589647">
    <property type="component" value="Unassembled WGS sequence"/>
</dbReference>
<sequence length="213" mass="22170">MRSIILLLVLVAGCGVAGPEPPPACASSARTGPLDTRVLRQVVYDYPASPSPEALAGKVKTVVTGHVTGWIAGPVVEEGIPGDRTRYVLMRTQVGKRLKGAATDVVDVAFYQGAALDDEGTPVHSVADFARAVPAGTRVLLFMNDARPSGTVVEGRPVVHSTPPQGVILHEVTDDPGGRAVGGKDEIFSSPGWNQPCGIDGLIARLYAHGFTG</sequence>
<dbReference type="EMBL" id="JBHMEI010000033">
    <property type="protein sequence ID" value="MFB9206003.1"/>
    <property type="molecule type" value="Genomic_DNA"/>
</dbReference>
<evidence type="ECO:0000313" key="3">
    <source>
        <dbReference type="Proteomes" id="UP001589647"/>
    </source>
</evidence>
<name>A0ABV5IN67_9ACTN</name>